<dbReference type="AlphaFoldDB" id="G5JX96"/>
<dbReference type="RefSeq" id="WP_003081418.1">
    <property type="nucleotide sequence ID" value="NZ_AEUW02000001.1"/>
</dbReference>
<reference evidence="2 3" key="1">
    <citation type="journal article" date="2014" name="Int. J. Syst. Evol. Microbiol.">
        <title>Phylogenomics and the dynamic genome evolution of the genus Streptococcus.</title>
        <authorList>
            <consortium name="The Broad Institute Genome Sequencing Platform"/>
            <person name="Richards V.P."/>
            <person name="Palmer S.R."/>
            <person name="Pavinski Bitar P.D."/>
            <person name="Qin X."/>
            <person name="Weinstock G.M."/>
            <person name="Highlander S.K."/>
            <person name="Town C.D."/>
            <person name="Burne R.A."/>
            <person name="Stanhope M.J."/>
        </authorList>
    </citation>
    <scope>NUCLEOTIDE SEQUENCE [LARGE SCALE GENOMIC DNA]</scope>
    <source>
        <strain evidence="2 3">NCTC 11558</strain>
    </source>
</reference>
<proteinExistence type="predicted"/>
<dbReference type="OrthoDB" id="2236013at2"/>
<feature type="transmembrane region" description="Helical" evidence="1">
    <location>
        <begin position="45"/>
        <end position="66"/>
    </location>
</feature>
<organism evidence="2 3">
    <name type="scientific">Streptococcus macacae NCTC 11558</name>
    <dbReference type="NCBI Taxonomy" id="764298"/>
    <lineage>
        <taxon>Bacteria</taxon>
        <taxon>Bacillati</taxon>
        <taxon>Bacillota</taxon>
        <taxon>Bacilli</taxon>
        <taxon>Lactobacillales</taxon>
        <taxon>Streptococcaceae</taxon>
        <taxon>Streptococcus</taxon>
    </lineage>
</organism>
<sequence>MRNERYHGPLIESGANLGYIKLFPWISLFVSSVSLWGTTFIDKVGIFQCMFIFCVSVSLFSILWSFSQRLFLRFQSFTYMLVALITFILVLDFNFIGLVMCVGNSGLYSIISAVYNAVMFLLFFLACGIYAWHYLPQNQGKVWKINQWETYGVKSKGKKKEWLTNFGAAFGAVLFVPALLTGYIENAFGIFLGLLITSTLSAVIVDALYAAVYVRKHPEDDSP</sequence>
<evidence type="ECO:0000256" key="1">
    <source>
        <dbReference type="SAM" id="Phobius"/>
    </source>
</evidence>
<dbReference type="Proteomes" id="UP000003573">
    <property type="component" value="Unassembled WGS sequence"/>
</dbReference>
<accession>G5JX96</accession>
<gene>
    <name evidence="2" type="ORF">STRMA_1965</name>
</gene>
<name>G5JX96_9STRE</name>
<feature type="transmembrane region" description="Helical" evidence="1">
    <location>
        <begin position="190"/>
        <end position="214"/>
    </location>
</feature>
<keyword evidence="3" id="KW-1185">Reference proteome</keyword>
<comment type="caution">
    <text evidence="2">The sequence shown here is derived from an EMBL/GenBank/DDBJ whole genome shotgun (WGS) entry which is preliminary data.</text>
</comment>
<feature type="transmembrane region" description="Helical" evidence="1">
    <location>
        <begin position="78"/>
        <end position="100"/>
    </location>
</feature>
<feature type="transmembrane region" description="Helical" evidence="1">
    <location>
        <begin position="106"/>
        <end position="132"/>
    </location>
</feature>
<keyword evidence="1" id="KW-0472">Membrane</keyword>
<dbReference type="STRING" id="764298.STRMA_1965"/>
<dbReference type="EMBL" id="AEUW02000001">
    <property type="protein sequence ID" value="EHJ52873.1"/>
    <property type="molecule type" value="Genomic_DNA"/>
</dbReference>
<keyword evidence="1" id="KW-0812">Transmembrane</keyword>
<evidence type="ECO:0000313" key="2">
    <source>
        <dbReference type="EMBL" id="EHJ52873.1"/>
    </source>
</evidence>
<evidence type="ECO:0000313" key="3">
    <source>
        <dbReference type="Proteomes" id="UP000003573"/>
    </source>
</evidence>
<keyword evidence="1" id="KW-1133">Transmembrane helix</keyword>
<protein>
    <submittedName>
        <fullName evidence="2">Membrane protein</fullName>
    </submittedName>
</protein>
<feature type="transmembrane region" description="Helical" evidence="1">
    <location>
        <begin position="162"/>
        <end position="184"/>
    </location>
</feature>
<feature type="transmembrane region" description="Helical" evidence="1">
    <location>
        <begin position="20"/>
        <end position="39"/>
    </location>
</feature>